<dbReference type="SMART" id="SM00225">
    <property type="entry name" value="BTB"/>
    <property type="match status" value="1"/>
</dbReference>
<evidence type="ECO:0000256" key="1">
    <source>
        <dbReference type="ARBA" id="ARBA00004906"/>
    </source>
</evidence>
<dbReference type="Gene3D" id="3.30.710.10">
    <property type="entry name" value="Potassium Channel Kv1.1, Chain A"/>
    <property type="match status" value="1"/>
</dbReference>
<protein>
    <recommendedName>
        <fullName evidence="3">BTB domain-containing protein</fullName>
    </recommendedName>
</protein>
<accession>A0ABD1Z1V4</accession>
<dbReference type="CDD" id="cd18186">
    <property type="entry name" value="BTB_POZ_ZBTB_KLHL-like"/>
    <property type="match status" value="1"/>
</dbReference>
<reference evidence="4 5" key="1">
    <citation type="submission" date="2024-09" db="EMBL/GenBank/DDBJ databases">
        <title>Chromosome-scale assembly of Riccia fluitans.</title>
        <authorList>
            <person name="Paukszto L."/>
            <person name="Sawicki J."/>
            <person name="Karawczyk K."/>
            <person name="Piernik-Szablinska J."/>
            <person name="Szczecinska M."/>
            <person name="Mazdziarz M."/>
        </authorList>
    </citation>
    <scope>NUCLEOTIDE SEQUENCE [LARGE SCALE GENOMIC DNA]</scope>
    <source>
        <strain evidence="4">Rf_01</strain>
        <tissue evidence="4">Aerial parts of the thallus</tissue>
    </source>
</reference>
<organism evidence="4 5">
    <name type="scientific">Riccia fluitans</name>
    <dbReference type="NCBI Taxonomy" id="41844"/>
    <lineage>
        <taxon>Eukaryota</taxon>
        <taxon>Viridiplantae</taxon>
        <taxon>Streptophyta</taxon>
        <taxon>Embryophyta</taxon>
        <taxon>Marchantiophyta</taxon>
        <taxon>Marchantiopsida</taxon>
        <taxon>Marchantiidae</taxon>
        <taxon>Marchantiales</taxon>
        <taxon>Ricciaceae</taxon>
        <taxon>Riccia</taxon>
    </lineage>
</organism>
<comment type="caution">
    <text evidence="4">The sequence shown here is derived from an EMBL/GenBank/DDBJ whole genome shotgun (WGS) entry which is preliminary data.</text>
</comment>
<keyword evidence="5" id="KW-1185">Reference proteome</keyword>
<dbReference type="Pfam" id="PF00651">
    <property type="entry name" value="BTB"/>
    <property type="match status" value="1"/>
</dbReference>
<dbReference type="InterPro" id="IPR000210">
    <property type="entry name" value="BTB/POZ_dom"/>
</dbReference>
<dbReference type="PANTHER" id="PTHR46672">
    <property type="entry name" value="OS08G0495500 PROTEIN-RELATED"/>
    <property type="match status" value="1"/>
</dbReference>
<feature type="compositionally biased region" description="Basic and acidic residues" evidence="2">
    <location>
        <begin position="1"/>
        <end position="16"/>
    </location>
</feature>
<dbReference type="InterPro" id="IPR011333">
    <property type="entry name" value="SKP1/BTB/POZ_sf"/>
</dbReference>
<sequence>MLRKENMKNQTREERSSVTCPRANPEMGDVYMKVETMARLAQVRIDSLATCSYRKSDPFKIGPWNWHLLIEKGRALSVRLFIEPSRLAREQPPIATFVIRILPSTGTRRSLTSQVFEKLMRNDEFAWTVDTALHGKFIIEVEFHDLKIVASGGEPVSIWSTEVSLQNQAQKGIAKCLSRMLEDSILTDVTIRLEDRVIGAHRAILASRSPVFERMFQHDLKEKLSSSIHIQDMSEEACRSLLAYLYGSITYEDFQKHRVALMRASDKYDIQDLKEACEESLLEDISTKNVLQRLQDAWLYQLSRLKRGCLKYLLDFGKVYELREEMTEFLLDADKELIVEMFEEGLNLWKG</sequence>
<comment type="pathway">
    <text evidence="1">Protein modification; protein ubiquitination.</text>
</comment>
<dbReference type="InterPro" id="IPR044714">
    <property type="entry name" value="AtSIBP1-like"/>
</dbReference>
<dbReference type="PANTHER" id="PTHR46672:SF1">
    <property type="entry name" value="OS08G0103600 PROTEIN"/>
    <property type="match status" value="1"/>
</dbReference>
<feature type="domain" description="BTB" evidence="3">
    <location>
        <begin position="187"/>
        <end position="246"/>
    </location>
</feature>
<evidence type="ECO:0000313" key="4">
    <source>
        <dbReference type="EMBL" id="KAL2641364.1"/>
    </source>
</evidence>
<evidence type="ECO:0000259" key="3">
    <source>
        <dbReference type="PROSITE" id="PS50097"/>
    </source>
</evidence>
<evidence type="ECO:0000313" key="5">
    <source>
        <dbReference type="Proteomes" id="UP001605036"/>
    </source>
</evidence>
<dbReference type="Proteomes" id="UP001605036">
    <property type="component" value="Unassembled WGS sequence"/>
</dbReference>
<dbReference type="EMBL" id="JBHFFA010000002">
    <property type="protein sequence ID" value="KAL2641364.1"/>
    <property type="molecule type" value="Genomic_DNA"/>
</dbReference>
<dbReference type="SUPFAM" id="SSF54695">
    <property type="entry name" value="POZ domain"/>
    <property type="match status" value="1"/>
</dbReference>
<proteinExistence type="predicted"/>
<feature type="region of interest" description="Disordered" evidence="2">
    <location>
        <begin position="1"/>
        <end position="23"/>
    </location>
</feature>
<name>A0ABD1Z1V4_9MARC</name>
<dbReference type="AlphaFoldDB" id="A0ABD1Z1V4"/>
<evidence type="ECO:0000256" key="2">
    <source>
        <dbReference type="SAM" id="MobiDB-lite"/>
    </source>
</evidence>
<gene>
    <name evidence="4" type="ORF">R1flu_008951</name>
</gene>
<dbReference type="PROSITE" id="PS50097">
    <property type="entry name" value="BTB"/>
    <property type="match status" value="1"/>
</dbReference>